<reference evidence="1" key="1">
    <citation type="submission" date="2023-04" db="EMBL/GenBank/DDBJ databases">
        <title>Draft Genome sequencing of Naganishia species isolated from polar environments using Oxford Nanopore Technology.</title>
        <authorList>
            <person name="Leo P."/>
            <person name="Venkateswaran K."/>
        </authorList>
    </citation>
    <scope>NUCLEOTIDE SEQUENCE</scope>
    <source>
        <strain evidence="1">MNA-CCFEE 5261</strain>
    </source>
</reference>
<keyword evidence="2" id="KW-1185">Reference proteome</keyword>
<organism evidence="1 2">
    <name type="scientific">Naganishia cerealis</name>
    <dbReference type="NCBI Taxonomy" id="610337"/>
    <lineage>
        <taxon>Eukaryota</taxon>
        <taxon>Fungi</taxon>
        <taxon>Dikarya</taxon>
        <taxon>Basidiomycota</taxon>
        <taxon>Agaricomycotina</taxon>
        <taxon>Tremellomycetes</taxon>
        <taxon>Filobasidiales</taxon>
        <taxon>Filobasidiaceae</taxon>
        <taxon>Naganishia</taxon>
    </lineage>
</organism>
<sequence length="406" mass="44790">MSPNVLPCAVALLSVCAGSLWIYAYLRPRHTTTAQGSELAAAKQSLSGTAPLPSLLIPCITSHRRTIPTSAIHSFSYPLVYLGVDLDALEAGHLDLGWSRGFVYGGRAWTAVLGIQQGQYLDAVDRRKTLAPRTESQEDPFEGGVGRSTGAKRDSESAPEATIPKDLDRESMASGPSTPSFRSRLLKLLASHGIPAALVGRVWLLTMPSYLGISGINPLTTYFVYRSSSPLEGKEEGDKQGQGPRLLCMVLEVHNTFEERHLYVLRTGLNEDDPSTLTSGHTYSWTFPRSFHVSPFNNRKGYYRLAVQDPFHPSSRGVSTMTTFPKFKVTLNLLTAELEPKLYAVLMNHPTQSPGPITLRNILVKVLYRQPFSLLMTTPRILAQAYSERSLLRSNTIQKNSRLGFL</sequence>
<comment type="caution">
    <text evidence="1">The sequence shown here is derived from an EMBL/GenBank/DDBJ whole genome shotgun (WGS) entry which is preliminary data.</text>
</comment>
<dbReference type="Proteomes" id="UP001241377">
    <property type="component" value="Unassembled WGS sequence"/>
</dbReference>
<proteinExistence type="predicted"/>
<evidence type="ECO:0000313" key="1">
    <source>
        <dbReference type="EMBL" id="KAJ9104116.1"/>
    </source>
</evidence>
<gene>
    <name evidence="1" type="ORF">QFC19_004100</name>
</gene>
<accession>A0ACC2VZ89</accession>
<dbReference type="EMBL" id="JASBWR010000042">
    <property type="protein sequence ID" value="KAJ9104116.1"/>
    <property type="molecule type" value="Genomic_DNA"/>
</dbReference>
<protein>
    <submittedName>
        <fullName evidence="1">Uncharacterized protein</fullName>
    </submittedName>
</protein>
<name>A0ACC2VZ89_9TREE</name>
<evidence type="ECO:0000313" key="2">
    <source>
        <dbReference type="Proteomes" id="UP001241377"/>
    </source>
</evidence>